<accession>A0A5Q2TJK4</accession>
<sequence>MKKLHFYTSCSEKIGLLFEGKQCIDIFIDRQSTDARLGTIYKGKVRNVDESIEAAFIDIGEKKVGFLPKSEVPFLGAKDKLSSYLTGGASIIVQVIKEAYQDKGPRLTANITLTGQQIIYLPKGNYVASSKKLSQQLTDKWKNFLTEQLSSTEGAILRTEIANAEIEQVLNELDDSRKRWKQLESEASRHKAPYFLFQYPIVPDQMLNQYKNETFLDITFDKRHTFAEMKRDFPTLADKMRIRKEAHQIAGKHVNQWITEAINPVVHKQDGITLTVEQTEALSVIDIDSSRFTSRQNKQETIFRINQHSIRYCVEEIRKRNISGIIIIDFLKMGKKEEAVIVKELKNALREDPVRTEVFGFTQLGFLEMTRKRERTGLLELLTNRASSREPVLSVETMGYQLERELLEWNRNTECILLALHPELHIFLKETLTDDVLSNIQIELYYYTDESVPYYQIIRSGSKELISLYMADNQEIVIDKLL</sequence>
<dbReference type="GO" id="GO:0016787">
    <property type="term" value="F:hydrolase activity"/>
    <property type="evidence" value="ECO:0007669"/>
    <property type="project" value="UniProtKB-KW"/>
</dbReference>
<feature type="coiled-coil region" evidence="6">
    <location>
        <begin position="159"/>
        <end position="186"/>
    </location>
</feature>
<evidence type="ECO:0000313" key="9">
    <source>
        <dbReference type="Proteomes" id="UP000339690"/>
    </source>
</evidence>
<comment type="cofactor">
    <cofactor evidence="1">
        <name>Mg(2+)</name>
        <dbReference type="ChEBI" id="CHEBI:18420"/>
    </cofactor>
</comment>
<evidence type="ECO:0000256" key="3">
    <source>
        <dbReference type="ARBA" id="ARBA00022801"/>
    </source>
</evidence>
<keyword evidence="4" id="KW-0460">Magnesium</keyword>
<proteinExistence type="predicted"/>
<dbReference type="SUPFAM" id="SSF50249">
    <property type="entry name" value="Nucleic acid-binding proteins"/>
    <property type="match status" value="1"/>
</dbReference>
<dbReference type="CDD" id="cd04453">
    <property type="entry name" value="S1_RNase_E"/>
    <property type="match status" value="1"/>
</dbReference>
<protein>
    <submittedName>
        <fullName evidence="8">S1 RNA-binding domain-containing protein</fullName>
    </submittedName>
</protein>
<dbReference type="PANTHER" id="PTHR30001">
    <property type="entry name" value="RIBONUCLEASE"/>
    <property type="match status" value="1"/>
</dbReference>
<dbReference type="GO" id="GO:0003723">
    <property type="term" value="F:RNA binding"/>
    <property type="evidence" value="ECO:0007669"/>
    <property type="project" value="UniProtKB-KW"/>
</dbReference>
<keyword evidence="5" id="KW-0694">RNA-binding</keyword>
<dbReference type="SMART" id="SM00316">
    <property type="entry name" value="S1"/>
    <property type="match status" value="1"/>
</dbReference>
<dbReference type="EMBL" id="CP045915">
    <property type="protein sequence ID" value="QGH35109.1"/>
    <property type="molecule type" value="Genomic_DNA"/>
</dbReference>
<dbReference type="InterPro" id="IPR004659">
    <property type="entry name" value="RNase_E/G"/>
</dbReference>
<evidence type="ECO:0000313" key="8">
    <source>
        <dbReference type="EMBL" id="QGH35109.1"/>
    </source>
</evidence>
<keyword evidence="9" id="KW-1185">Reference proteome</keyword>
<evidence type="ECO:0000256" key="5">
    <source>
        <dbReference type="ARBA" id="ARBA00022884"/>
    </source>
</evidence>
<evidence type="ECO:0000259" key="7">
    <source>
        <dbReference type="PROSITE" id="PS50126"/>
    </source>
</evidence>
<dbReference type="Pfam" id="PF00575">
    <property type="entry name" value="S1"/>
    <property type="match status" value="1"/>
</dbReference>
<gene>
    <name evidence="8" type="ORF">GI584_14110</name>
</gene>
<evidence type="ECO:0000256" key="1">
    <source>
        <dbReference type="ARBA" id="ARBA00001946"/>
    </source>
</evidence>
<dbReference type="GO" id="GO:0005737">
    <property type="term" value="C:cytoplasm"/>
    <property type="evidence" value="ECO:0007669"/>
    <property type="project" value="TreeGrafter"/>
</dbReference>
<dbReference type="InterPro" id="IPR019307">
    <property type="entry name" value="RNA-bd_AU-1/RNase_E/G"/>
</dbReference>
<name>A0A5Q2TJK4_9BACI</name>
<keyword evidence="3" id="KW-0378">Hydrolase</keyword>
<dbReference type="GO" id="GO:0046872">
    <property type="term" value="F:metal ion binding"/>
    <property type="evidence" value="ECO:0007669"/>
    <property type="project" value="UniProtKB-KW"/>
</dbReference>
<dbReference type="PROSITE" id="PS50126">
    <property type="entry name" value="S1"/>
    <property type="match status" value="1"/>
</dbReference>
<keyword evidence="2" id="KW-0479">Metal-binding</keyword>
<dbReference type="PANTHER" id="PTHR30001:SF0">
    <property type="entry name" value="RIBONUCLEASE G"/>
    <property type="match status" value="1"/>
</dbReference>
<dbReference type="InterPro" id="IPR003029">
    <property type="entry name" value="S1_domain"/>
</dbReference>
<dbReference type="AlphaFoldDB" id="A0A5Q2TJK4"/>
<evidence type="ECO:0000256" key="6">
    <source>
        <dbReference type="SAM" id="Coils"/>
    </source>
</evidence>
<organism evidence="8 9">
    <name type="scientific">Gracilibacillus salitolerans</name>
    <dbReference type="NCBI Taxonomy" id="2663022"/>
    <lineage>
        <taxon>Bacteria</taxon>
        <taxon>Bacillati</taxon>
        <taxon>Bacillota</taxon>
        <taxon>Bacilli</taxon>
        <taxon>Bacillales</taxon>
        <taxon>Bacillaceae</taxon>
        <taxon>Gracilibacillus</taxon>
    </lineage>
</organism>
<keyword evidence="6" id="KW-0175">Coiled coil</keyword>
<dbReference type="RefSeq" id="WP_153791586.1">
    <property type="nucleotide sequence ID" value="NZ_CP045915.1"/>
</dbReference>
<reference evidence="8 9" key="1">
    <citation type="submission" date="2019-11" db="EMBL/GenBank/DDBJ databases">
        <title>Gracilibacillus salitolerans sp. nov., a moderate halophile isolated from a saline soil in northwest China.</title>
        <authorList>
            <person name="Gan L."/>
        </authorList>
    </citation>
    <scope>NUCLEOTIDE SEQUENCE [LARGE SCALE GENOMIC DNA]</scope>
    <source>
        <strain evidence="8 9">SCU50</strain>
    </source>
</reference>
<dbReference type="Proteomes" id="UP000339690">
    <property type="component" value="Chromosome"/>
</dbReference>
<feature type="domain" description="S1 motif" evidence="7">
    <location>
        <begin position="38"/>
        <end position="116"/>
    </location>
</feature>
<evidence type="ECO:0000256" key="2">
    <source>
        <dbReference type="ARBA" id="ARBA00022723"/>
    </source>
</evidence>
<dbReference type="GO" id="GO:0004540">
    <property type="term" value="F:RNA nuclease activity"/>
    <property type="evidence" value="ECO:0007669"/>
    <property type="project" value="InterPro"/>
</dbReference>
<dbReference type="Pfam" id="PF10150">
    <property type="entry name" value="RNase_E_G"/>
    <property type="match status" value="1"/>
</dbReference>
<dbReference type="Gene3D" id="2.40.50.140">
    <property type="entry name" value="Nucleic acid-binding proteins"/>
    <property type="match status" value="1"/>
</dbReference>
<dbReference type="KEGG" id="grc:GI584_14110"/>
<dbReference type="GO" id="GO:0006364">
    <property type="term" value="P:rRNA processing"/>
    <property type="evidence" value="ECO:0007669"/>
    <property type="project" value="TreeGrafter"/>
</dbReference>
<evidence type="ECO:0000256" key="4">
    <source>
        <dbReference type="ARBA" id="ARBA00022842"/>
    </source>
</evidence>
<dbReference type="InterPro" id="IPR012340">
    <property type="entry name" value="NA-bd_OB-fold"/>
</dbReference>